<name>A0A1C7FGP4_9VIBR</name>
<dbReference type="EMBL" id="CP016415">
    <property type="protein sequence ID" value="ANU38623.1"/>
    <property type="molecule type" value="Genomic_DNA"/>
</dbReference>
<dbReference type="Pfam" id="PF00535">
    <property type="entry name" value="Glycos_transf_2"/>
    <property type="match status" value="1"/>
</dbReference>
<keyword evidence="2 4" id="KW-0808">Transferase</keyword>
<evidence type="ECO:0000313" key="4">
    <source>
        <dbReference type="EMBL" id="ANU38623.1"/>
    </source>
</evidence>
<accession>A0A1C7FGP4</accession>
<evidence type="ECO:0000313" key="5">
    <source>
        <dbReference type="Proteomes" id="UP000092528"/>
    </source>
</evidence>
<dbReference type="GO" id="GO:0016758">
    <property type="term" value="F:hexosyltransferase activity"/>
    <property type="evidence" value="ECO:0007669"/>
    <property type="project" value="UniProtKB-ARBA"/>
</dbReference>
<dbReference type="RefSeq" id="WP_065546384.1">
    <property type="nucleotide sequence ID" value="NZ_CP016415.1"/>
</dbReference>
<proteinExistence type="predicted"/>
<protein>
    <submittedName>
        <fullName evidence="4">Putative glycosyltransferase EpsJ</fullName>
        <ecNumber evidence="4">2.4.1.-</ecNumber>
    </submittedName>
</protein>
<feature type="domain" description="Glycosyltransferase 2-like" evidence="3">
    <location>
        <begin position="4"/>
        <end position="161"/>
    </location>
</feature>
<dbReference type="AlphaFoldDB" id="A0A1C7FGP4"/>
<sequence>MKYSVIVPIYNTFDYAQRIVEWFVQEVSSRSEQDVELILVDDGSKQGPNYSIDHQSIRLIRKENGGVSSARNVGIENARGEFILFLDSDDKYQPGLFRYLEKVLLERTNLDTILFSFEKVSDDKSEQAQNRAQHVTGQQALSQYLTKEIRLHICGLMVSRRLLSEHSLRFDESLHFSEDLLFIIDYLSFAHDCYISDEILYFHVMRSGSAINSPLTQKDTTHIDAFAQISTQAKKSAREQDVNFFISTCYINLIKFLIKNKTQDKDVLEKIISNQQFLFGELDAKLSRYSVIVMVLRLLFKLDGLTQHRVLRRLSYTG</sequence>
<dbReference type="Proteomes" id="UP000092528">
    <property type="component" value="Chromosome 2"/>
</dbReference>
<reference evidence="4 5" key="1">
    <citation type="submission" date="2016-07" db="EMBL/GenBank/DDBJ databases">
        <title>Genome sequencing of Vibrio scophthalmi strain VS-05, an isolated from Paralichthys olivaceus.</title>
        <authorList>
            <person name="Han H.-J."/>
        </authorList>
    </citation>
    <scope>NUCLEOTIDE SEQUENCE [LARGE SCALE GENOMIC DNA]</scope>
    <source>
        <strain evidence="4 5">VS-05</strain>
    </source>
</reference>
<evidence type="ECO:0000259" key="3">
    <source>
        <dbReference type="Pfam" id="PF00535"/>
    </source>
</evidence>
<keyword evidence="5" id="KW-1185">Reference proteome</keyword>
<dbReference type="PANTHER" id="PTHR22916">
    <property type="entry name" value="GLYCOSYLTRANSFERASE"/>
    <property type="match status" value="1"/>
</dbReference>
<keyword evidence="1 4" id="KW-0328">Glycosyltransferase</keyword>
<organism evidence="4 5">
    <name type="scientific">Vibrio scophthalmi</name>
    <dbReference type="NCBI Taxonomy" id="45658"/>
    <lineage>
        <taxon>Bacteria</taxon>
        <taxon>Pseudomonadati</taxon>
        <taxon>Pseudomonadota</taxon>
        <taxon>Gammaproteobacteria</taxon>
        <taxon>Vibrionales</taxon>
        <taxon>Vibrionaceae</taxon>
        <taxon>Vibrio</taxon>
    </lineage>
</organism>
<gene>
    <name evidence="4" type="primary">waaV</name>
    <name evidence="4" type="ORF">VSVS05_03586</name>
</gene>
<dbReference type="SUPFAM" id="SSF53448">
    <property type="entry name" value="Nucleotide-diphospho-sugar transferases"/>
    <property type="match status" value="1"/>
</dbReference>
<dbReference type="PANTHER" id="PTHR22916:SF51">
    <property type="entry name" value="GLYCOSYLTRANSFERASE EPSH-RELATED"/>
    <property type="match status" value="1"/>
</dbReference>
<evidence type="ECO:0000256" key="2">
    <source>
        <dbReference type="ARBA" id="ARBA00022679"/>
    </source>
</evidence>
<dbReference type="InterPro" id="IPR001173">
    <property type="entry name" value="Glyco_trans_2-like"/>
</dbReference>
<dbReference type="EC" id="2.4.1.-" evidence="4"/>
<evidence type="ECO:0000256" key="1">
    <source>
        <dbReference type="ARBA" id="ARBA00022676"/>
    </source>
</evidence>
<dbReference type="PATRIC" id="fig|45658.7.peg.3545"/>
<dbReference type="CDD" id="cd00761">
    <property type="entry name" value="Glyco_tranf_GTA_type"/>
    <property type="match status" value="1"/>
</dbReference>
<dbReference type="InterPro" id="IPR029044">
    <property type="entry name" value="Nucleotide-diphossugar_trans"/>
</dbReference>
<dbReference type="Gene3D" id="3.90.550.10">
    <property type="entry name" value="Spore Coat Polysaccharide Biosynthesis Protein SpsA, Chain A"/>
    <property type="match status" value="1"/>
</dbReference>